<dbReference type="InterPro" id="IPR013483">
    <property type="entry name" value="MoaA"/>
</dbReference>
<evidence type="ECO:0000256" key="2">
    <source>
        <dbReference type="ARBA" id="ARBA00012167"/>
    </source>
</evidence>
<evidence type="ECO:0000256" key="3">
    <source>
        <dbReference type="ARBA" id="ARBA00022485"/>
    </source>
</evidence>
<dbReference type="EMBL" id="QGDC01000002">
    <property type="protein sequence ID" value="RCH56086.1"/>
    <property type="molecule type" value="Genomic_DNA"/>
</dbReference>
<keyword evidence="9" id="KW-0342">GTP-binding</keyword>
<dbReference type="InterPro" id="IPR010505">
    <property type="entry name" value="MoaA_twitch"/>
</dbReference>
<dbReference type="NCBIfam" id="TIGR02666">
    <property type="entry name" value="moaA"/>
    <property type="match status" value="1"/>
</dbReference>
<dbReference type="Pfam" id="PF06463">
    <property type="entry name" value="Mob_synth_C"/>
    <property type="match status" value="1"/>
</dbReference>
<dbReference type="SFLD" id="SFLDG01383">
    <property type="entry name" value="cyclic_pyranopterin_phosphate"/>
    <property type="match status" value="1"/>
</dbReference>
<dbReference type="OrthoDB" id="9763993at2"/>
<organism evidence="14 15">
    <name type="scientific">Mucilaginibacter hurinus</name>
    <dbReference type="NCBI Taxonomy" id="2201324"/>
    <lineage>
        <taxon>Bacteria</taxon>
        <taxon>Pseudomonadati</taxon>
        <taxon>Bacteroidota</taxon>
        <taxon>Sphingobacteriia</taxon>
        <taxon>Sphingobacteriales</taxon>
        <taxon>Sphingobacteriaceae</taxon>
        <taxon>Mucilaginibacter</taxon>
    </lineage>
</organism>
<dbReference type="CDD" id="cd21117">
    <property type="entry name" value="Twitch_MoaA"/>
    <property type="match status" value="1"/>
</dbReference>
<evidence type="ECO:0000256" key="10">
    <source>
        <dbReference type="ARBA" id="ARBA00023150"/>
    </source>
</evidence>
<accession>A0A367GTC0</accession>
<comment type="cofactor">
    <cofactor evidence="1">
        <name>[4Fe-4S] cluster</name>
        <dbReference type="ChEBI" id="CHEBI:49883"/>
    </cofactor>
</comment>
<comment type="catalytic activity">
    <reaction evidence="12">
        <text>GTP + AH2 + S-adenosyl-L-methionine = (8S)-3',8-cyclo-7,8-dihydroguanosine 5'-triphosphate + 5'-deoxyadenosine + L-methionine + A + H(+)</text>
        <dbReference type="Rhea" id="RHEA:49576"/>
        <dbReference type="ChEBI" id="CHEBI:13193"/>
        <dbReference type="ChEBI" id="CHEBI:15378"/>
        <dbReference type="ChEBI" id="CHEBI:17319"/>
        <dbReference type="ChEBI" id="CHEBI:17499"/>
        <dbReference type="ChEBI" id="CHEBI:37565"/>
        <dbReference type="ChEBI" id="CHEBI:57844"/>
        <dbReference type="ChEBI" id="CHEBI:59789"/>
        <dbReference type="ChEBI" id="CHEBI:131766"/>
        <dbReference type="EC" id="4.1.99.22"/>
    </reaction>
</comment>
<dbReference type="SFLD" id="SFLDS00029">
    <property type="entry name" value="Radical_SAM"/>
    <property type="match status" value="1"/>
</dbReference>
<dbReference type="Pfam" id="PF04055">
    <property type="entry name" value="Radical_SAM"/>
    <property type="match status" value="1"/>
</dbReference>
<keyword evidence="7" id="KW-0408">Iron</keyword>
<dbReference type="InterPro" id="IPR040064">
    <property type="entry name" value="MoaA-like"/>
</dbReference>
<evidence type="ECO:0000313" key="14">
    <source>
        <dbReference type="EMBL" id="RCH56086.1"/>
    </source>
</evidence>
<dbReference type="EC" id="4.1.99.22" evidence="2"/>
<dbReference type="Gene3D" id="3.20.20.70">
    <property type="entry name" value="Aldolase class I"/>
    <property type="match status" value="1"/>
</dbReference>
<evidence type="ECO:0000256" key="1">
    <source>
        <dbReference type="ARBA" id="ARBA00001966"/>
    </source>
</evidence>
<protein>
    <recommendedName>
        <fullName evidence="2">GTP 3',8-cyclase</fullName>
        <ecNumber evidence="2">4.1.99.22</ecNumber>
    </recommendedName>
</protein>
<proteinExistence type="predicted"/>
<keyword evidence="5" id="KW-0479">Metal-binding</keyword>
<dbReference type="GO" id="GO:0005525">
    <property type="term" value="F:GTP binding"/>
    <property type="evidence" value="ECO:0007669"/>
    <property type="project" value="UniProtKB-KW"/>
</dbReference>
<keyword evidence="8" id="KW-0411">Iron-sulfur</keyword>
<name>A0A367GTC0_9SPHI</name>
<evidence type="ECO:0000256" key="8">
    <source>
        <dbReference type="ARBA" id="ARBA00023014"/>
    </source>
</evidence>
<dbReference type="InterPro" id="IPR000385">
    <property type="entry name" value="MoaA_NifB_PqqE_Fe-S-bd_CS"/>
</dbReference>
<dbReference type="InterPro" id="IPR007197">
    <property type="entry name" value="rSAM"/>
</dbReference>
<dbReference type="InterPro" id="IPR006638">
    <property type="entry name" value="Elp3/MiaA/NifB-like_rSAM"/>
</dbReference>
<dbReference type="GO" id="GO:0006777">
    <property type="term" value="P:Mo-molybdopterin cofactor biosynthetic process"/>
    <property type="evidence" value="ECO:0007669"/>
    <property type="project" value="UniProtKB-KW"/>
</dbReference>
<dbReference type="SFLD" id="SFLDG01386">
    <property type="entry name" value="main_SPASM_domain-containing"/>
    <property type="match status" value="1"/>
</dbReference>
<dbReference type="CDD" id="cd01335">
    <property type="entry name" value="Radical_SAM"/>
    <property type="match status" value="1"/>
</dbReference>
<dbReference type="PANTHER" id="PTHR22960:SF0">
    <property type="entry name" value="MOLYBDENUM COFACTOR BIOSYNTHESIS PROTEIN 1"/>
    <property type="match status" value="1"/>
</dbReference>
<dbReference type="SMART" id="SM00729">
    <property type="entry name" value="Elp3"/>
    <property type="match status" value="1"/>
</dbReference>
<dbReference type="GO" id="GO:0046872">
    <property type="term" value="F:metal ion binding"/>
    <property type="evidence" value="ECO:0007669"/>
    <property type="project" value="UniProtKB-KW"/>
</dbReference>
<feature type="domain" description="Radical SAM core" evidence="13">
    <location>
        <begin position="5"/>
        <end position="225"/>
    </location>
</feature>
<evidence type="ECO:0000256" key="11">
    <source>
        <dbReference type="ARBA" id="ARBA00023239"/>
    </source>
</evidence>
<dbReference type="AlphaFoldDB" id="A0A367GTC0"/>
<dbReference type="PROSITE" id="PS01305">
    <property type="entry name" value="MOAA_NIFB_PQQE"/>
    <property type="match status" value="1"/>
</dbReference>
<evidence type="ECO:0000256" key="9">
    <source>
        <dbReference type="ARBA" id="ARBA00023134"/>
    </source>
</evidence>
<dbReference type="GO" id="GO:0051539">
    <property type="term" value="F:4 iron, 4 sulfur cluster binding"/>
    <property type="evidence" value="ECO:0007669"/>
    <property type="project" value="UniProtKB-KW"/>
</dbReference>
<dbReference type="SFLD" id="SFLDG01067">
    <property type="entry name" value="SPASM/twitch_domain_containing"/>
    <property type="match status" value="1"/>
</dbReference>
<keyword evidence="15" id="KW-1185">Reference proteome</keyword>
<keyword evidence="4" id="KW-0949">S-adenosyl-L-methionine</keyword>
<gene>
    <name evidence="14" type="primary">moaA</name>
    <name evidence="14" type="ORF">DJ568_04900</name>
</gene>
<dbReference type="GO" id="GO:0061798">
    <property type="term" value="F:GTP 3',8'-cyclase activity"/>
    <property type="evidence" value="ECO:0007669"/>
    <property type="project" value="UniProtKB-EC"/>
</dbReference>
<dbReference type="InterPro" id="IPR058240">
    <property type="entry name" value="rSAM_sf"/>
</dbReference>
<keyword evidence="10" id="KW-0501">Molybdenum cofactor biosynthesis</keyword>
<dbReference type="InterPro" id="IPR050105">
    <property type="entry name" value="MoCo_biosynth_MoaA/MoaC"/>
</dbReference>
<keyword evidence="6" id="KW-0547">Nucleotide-binding</keyword>
<dbReference type="InterPro" id="IPR013785">
    <property type="entry name" value="Aldolase_TIM"/>
</dbReference>
<evidence type="ECO:0000256" key="12">
    <source>
        <dbReference type="ARBA" id="ARBA00048697"/>
    </source>
</evidence>
<dbReference type="Proteomes" id="UP000253209">
    <property type="component" value="Unassembled WGS sequence"/>
</dbReference>
<dbReference type="GO" id="GO:0061799">
    <property type="term" value="F:cyclic pyranopterin monophosphate synthase activity"/>
    <property type="evidence" value="ECO:0007669"/>
    <property type="project" value="TreeGrafter"/>
</dbReference>
<comment type="caution">
    <text evidence="14">The sequence shown here is derived from an EMBL/GenBank/DDBJ whole genome shotgun (WGS) entry which is preliminary data.</text>
</comment>
<evidence type="ECO:0000256" key="5">
    <source>
        <dbReference type="ARBA" id="ARBA00022723"/>
    </source>
</evidence>
<dbReference type="RefSeq" id="WP_114004123.1">
    <property type="nucleotide sequence ID" value="NZ_QGDC01000002.1"/>
</dbReference>
<evidence type="ECO:0000256" key="7">
    <source>
        <dbReference type="ARBA" id="ARBA00023004"/>
    </source>
</evidence>
<evidence type="ECO:0000256" key="4">
    <source>
        <dbReference type="ARBA" id="ARBA00022691"/>
    </source>
</evidence>
<sequence length="329" mass="37518">MLTDNHGRTINYLRLAVTDRCNLRCFYCMPEHGLDWLERKELMSYEEMLRTCTLLVSMGVQKIRITGGEPFVRRDMLRFLTALSRLDGLDELSITTNGVLTAPLVPKLKQIGIKSVNLSLDTLDSNRFFAITRRNEFAKVMHTLDELLEHDIDVKINAVVMDGQNTQDIIPLVQLTRELPVSVRFIEEMPFNGDDHTYKGLEWNHLRILHEIREAFPLLRKIQDPAYSTSANYHVLGHKGNVGVIAAYSRTFCGTCNRLRITPQGELKNCLYDDGVLNIKDKLRAGLNNEQIKQLLLDAVNKRARDGWEAERARTLTRGIHESMAAIGG</sequence>
<reference evidence="14 15" key="1">
    <citation type="submission" date="2018-05" db="EMBL/GenBank/DDBJ databases">
        <title>Mucilaginibacter hurinus sp. nov., isolated from briquette warehouse soil.</title>
        <authorList>
            <person name="Choi L."/>
        </authorList>
    </citation>
    <scope>NUCLEOTIDE SEQUENCE [LARGE SCALE GENOMIC DNA]</scope>
    <source>
        <strain evidence="14 15">ZR32</strain>
    </source>
</reference>
<dbReference type="UniPathway" id="UPA00344"/>
<evidence type="ECO:0000259" key="13">
    <source>
        <dbReference type="PROSITE" id="PS51918"/>
    </source>
</evidence>
<keyword evidence="3" id="KW-0004">4Fe-4S</keyword>
<dbReference type="PANTHER" id="PTHR22960">
    <property type="entry name" value="MOLYBDOPTERIN COFACTOR SYNTHESIS PROTEIN A"/>
    <property type="match status" value="1"/>
</dbReference>
<keyword evidence="11" id="KW-0456">Lyase</keyword>
<dbReference type="SUPFAM" id="SSF102114">
    <property type="entry name" value="Radical SAM enzymes"/>
    <property type="match status" value="1"/>
</dbReference>
<evidence type="ECO:0000256" key="6">
    <source>
        <dbReference type="ARBA" id="ARBA00022741"/>
    </source>
</evidence>
<evidence type="ECO:0000313" key="15">
    <source>
        <dbReference type="Proteomes" id="UP000253209"/>
    </source>
</evidence>
<dbReference type="PROSITE" id="PS51918">
    <property type="entry name" value="RADICAL_SAM"/>
    <property type="match status" value="1"/>
</dbReference>